<feature type="transmembrane region" description="Helical" evidence="10">
    <location>
        <begin position="304"/>
        <end position="322"/>
    </location>
</feature>
<feature type="transmembrane region" description="Helical" evidence="10">
    <location>
        <begin position="329"/>
        <end position="347"/>
    </location>
</feature>
<feature type="transmembrane region" description="Helical" evidence="10">
    <location>
        <begin position="39"/>
        <end position="61"/>
    </location>
</feature>
<comment type="pathway">
    <text evidence="2">Glycolipid biosynthesis; glycosylphosphatidylinositol-anchor biosynthesis.</text>
</comment>
<evidence type="ECO:0000313" key="11">
    <source>
        <dbReference type="EMBL" id="QPI57639.1"/>
    </source>
</evidence>
<keyword evidence="7" id="KW-0256">Endoplasmic reticulum</keyword>
<keyword evidence="8 10" id="KW-1133">Transmembrane helix</keyword>
<dbReference type="Proteomes" id="UP000663421">
    <property type="component" value="Chromosome"/>
</dbReference>
<protein>
    <recommendedName>
        <fullName evidence="13">Glycosyltransferase RgtA/B/C/D-like domain-containing protein</fullName>
    </recommendedName>
</protein>
<evidence type="ECO:0000256" key="9">
    <source>
        <dbReference type="ARBA" id="ARBA00023136"/>
    </source>
</evidence>
<keyword evidence="5" id="KW-0808">Transferase</keyword>
<evidence type="ECO:0000256" key="5">
    <source>
        <dbReference type="ARBA" id="ARBA00022679"/>
    </source>
</evidence>
<keyword evidence="4" id="KW-0328">Glycosyltransferase</keyword>
<keyword evidence="3" id="KW-0337">GPI-anchor biosynthesis</keyword>
<feature type="transmembrane region" description="Helical" evidence="10">
    <location>
        <begin position="240"/>
        <end position="262"/>
    </location>
</feature>
<evidence type="ECO:0000256" key="8">
    <source>
        <dbReference type="ARBA" id="ARBA00022989"/>
    </source>
</evidence>
<dbReference type="PANTHER" id="PTHR12468">
    <property type="entry name" value="GPI MANNOSYLTRANSFERASE 2"/>
    <property type="match status" value="1"/>
</dbReference>
<reference evidence="11 12" key="1">
    <citation type="submission" date="2020-11" db="EMBL/GenBank/DDBJ databases">
        <title>Complete genome sequence unveiled secondary metabolic potentials in Streptomyces solisilvae HNM0141.</title>
        <authorList>
            <person name="Huang X."/>
        </authorList>
    </citation>
    <scope>NUCLEOTIDE SEQUENCE [LARGE SCALE GENOMIC DNA]</scope>
    <source>
        <strain evidence="11 12">HNM0141</strain>
    </source>
</reference>
<evidence type="ECO:0000313" key="12">
    <source>
        <dbReference type="Proteomes" id="UP000663421"/>
    </source>
</evidence>
<evidence type="ECO:0008006" key="13">
    <source>
        <dbReference type="Google" id="ProtNLM"/>
    </source>
</evidence>
<feature type="transmembrane region" description="Helical" evidence="10">
    <location>
        <begin position="353"/>
        <end position="369"/>
    </location>
</feature>
<evidence type="ECO:0000256" key="10">
    <source>
        <dbReference type="SAM" id="Phobius"/>
    </source>
</evidence>
<name>A0ABX6W8B2_STRMQ</name>
<evidence type="ECO:0000256" key="1">
    <source>
        <dbReference type="ARBA" id="ARBA00004477"/>
    </source>
</evidence>
<gene>
    <name evidence="11" type="ORF">I1A49_24430</name>
</gene>
<dbReference type="PANTHER" id="PTHR12468:SF2">
    <property type="entry name" value="GPI MANNOSYLTRANSFERASE 2"/>
    <property type="match status" value="1"/>
</dbReference>
<evidence type="ECO:0000256" key="6">
    <source>
        <dbReference type="ARBA" id="ARBA00022692"/>
    </source>
</evidence>
<proteinExistence type="predicted"/>
<evidence type="ECO:0000256" key="3">
    <source>
        <dbReference type="ARBA" id="ARBA00022502"/>
    </source>
</evidence>
<keyword evidence="6 10" id="KW-0812">Transmembrane</keyword>
<evidence type="ECO:0000256" key="4">
    <source>
        <dbReference type="ARBA" id="ARBA00022676"/>
    </source>
</evidence>
<sequence length="402" mass="42043">MSADTAASTRARSRPAAGRAAAGAGAGAGRLGASLGRAWLALAVYATVRAAGVVCVAVGAWRIGKHPRNQLGHYWDGLWYVGIAQHGYGTDRPSVTHPGLTFSDLAFFPLYPGLIRAVTGVVPLSPVTAGLLIAWTTAGLAAWGIHAVGERLYGRRVALMLVVLWGLLPHAVIESMGYTESLLTALAAWSLYALLTRRWVWAGALALCAGATRPNGLAVAAAVCVCAAAEIWRHRGHTSWRVWAGAALAPLGWLGYAGWVGVRRGTWRGYLDVQDNWGTYLDFGVSGFHTARALIMGNGPLPHYIALVVISASLISLGCLALRPPPLPLVVYTLALVFVALASSNYFASKPRFLLPAFPLLIPAALAMAKARPGAAVLAGGALAGLSCLYGAYLLTNAPSPV</sequence>
<keyword evidence="12" id="KW-1185">Reference proteome</keyword>
<feature type="transmembrane region" description="Helical" evidence="10">
    <location>
        <begin position="157"/>
        <end position="179"/>
    </location>
</feature>
<organism evidence="11 12">
    <name type="scientific">Streptomyces malaysiensis</name>
    <dbReference type="NCBI Taxonomy" id="92644"/>
    <lineage>
        <taxon>Bacteria</taxon>
        <taxon>Bacillati</taxon>
        <taxon>Actinomycetota</taxon>
        <taxon>Actinomycetes</taxon>
        <taxon>Kitasatosporales</taxon>
        <taxon>Streptomycetaceae</taxon>
        <taxon>Streptomyces</taxon>
        <taxon>Streptomyces violaceusniger group</taxon>
    </lineage>
</organism>
<dbReference type="InterPro" id="IPR007315">
    <property type="entry name" value="PIG-V/Gpi18"/>
</dbReference>
<dbReference type="EMBL" id="CP065050">
    <property type="protein sequence ID" value="QPI57639.1"/>
    <property type="molecule type" value="Genomic_DNA"/>
</dbReference>
<feature type="transmembrane region" description="Helical" evidence="10">
    <location>
        <begin position="124"/>
        <end position="145"/>
    </location>
</feature>
<keyword evidence="9 10" id="KW-0472">Membrane</keyword>
<evidence type="ECO:0000256" key="2">
    <source>
        <dbReference type="ARBA" id="ARBA00004687"/>
    </source>
</evidence>
<feature type="transmembrane region" description="Helical" evidence="10">
    <location>
        <begin position="199"/>
        <end position="228"/>
    </location>
</feature>
<evidence type="ECO:0000256" key="7">
    <source>
        <dbReference type="ARBA" id="ARBA00022824"/>
    </source>
</evidence>
<comment type="subcellular location">
    <subcellularLocation>
        <location evidence="1">Endoplasmic reticulum membrane</location>
        <topology evidence="1">Multi-pass membrane protein</topology>
    </subcellularLocation>
</comment>
<accession>A0ABX6W8B2</accession>
<feature type="transmembrane region" description="Helical" evidence="10">
    <location>
        <begin position="376"/>
        <end position="396"/>
    </location>
</feature>